<gene>
    <name evidence="1" type="ORF">GCM10010492_53090</name>
</gene>
<reference evidence="1 2" key="1">
    <citation type="journal article" date="2019" name="Int. J. Syst. Evol. Microbiol.">
        <title>The Global Catalogue of Microorganisms (GCM) 10K type strain sequencing project: providing services to taxonomists for standard genome sequencing and annotation.</title>
        <authorList>
            <consortium name="The Broad Institute Genomics Platform"/>
            <consortium name="The Broad Institute Genome Sequencing Center for Infectious Disease"/>
            <person name="Wu L."/>
            <person name="Ma J."/>
        </authorList>
    </citation>
    <scope>NUCLEOTIDE SEQUENCE [LARGE SCALE GENOMIC DNA]</scope>
    <source>
        <strain evidence="1 2">JCM 3380</strain>
    </source>
</reference>
<name>A0ABN0UDE2_9PSEU</name>
<evidence type="ECO:0000313" key="2">
    <source>
        <dbReference type="Proteomes" id="UP001500416"/>
    </source>
</evidence>
<keyword evidence="2" id="KW-1185">Reference proteome</keyword>
<dbReference type="EMBL" id="BAAABU010000014">
    <property type="protein sequence ID" value="GAA0246877.1"/>
    <property type="molecule type" value="Genomic_DNA"/>
</dbReference>
<accession>A0ABN0UDE2</accession>
<protein>
    <recommendedName>
        <fullName evidence="3">PqqD family protein</fullName>
    </recommendedName>
</protein>
<evidence type="ECO:0008006" key="3">
    <source>
        <dbReference type="Google" id="ProtNLM"/>
    </source>
</evidence>
<proteinExistence type="predicted"/>
<dbReference type="RefSeq" id="WP_343936615.1">
    <property type="nucleotide sequence ID" value="NZ_BAAABU010000014.1"/>
</dbReference>
<organism evidence="1 2">
    <name type="scientific">Saccharothrix mutabilis subsp. mutabilis</name>
    <dbReference type="NCBI Taxonomy" id="66855"/>
    <lineage>
        <taxon>Bacteria</taxon>
        <taxon>Bacillati</taxon>
        <taxon>Actinomycetota</taxon>
        <taxon>Actinomycetes</taxon>
        <taxon>Pseudonocardiales</taxon>
        <taxon>Pseudonocardiaceae</taxon>
        <taxon>Saccharothrix</taxon>
    </lineage>
</organism>
<evidence type="ECO:0000313" key="1">
    <source>
        <dbReference type="EMBL" id="GAA0246877.1"/>
    </source>
</evidence>
<comment type="caution">
    <text evidence="1">The sequence shown here is derived from an EMBL/GenBank/DDBJ whole genome shotgun (WGS) entry which is preliminary data.</text>
</comment>
<sequence>MRTSGWELEPYADLSAAFVFVREPFSVSVLDRLTWYVLELCDGSPRDAVVQRLADVMGAGPERAGQVVDSQVAMLRRHGLVERAA</sequence>
<dbReference type="Proteomes" id="UP001500416">
    <property type="component" value="Unassembled WGS sequence"/>
</dbReference>